<feature type="domain" description="ABC transmembrane type-1" evidence="8">
    <location>
        <begin position="99"/>
        <end position="291"/>
    </location>
</feature>
<evidence type="ECO:0000256" key="5">
    <source>
        <dbReference type="ARBA" id="ARBA00022989"/>
    </source>
</evidence>
<feature type="transmembrane region" description="Helical" evidence="7">
    <location>
        <begin position="167"/>
        <end position="188"/>
    </location>
</feature>
<evidence type="ECO:0000256" key="6">
    <source>
        <dbReference type="ARBA" id="ARBA00023136"/>
    </source>
</evidence>
<evidence type="ECO:0000256" key="4">
    <source>
        <dbReference type="ARBA" id="ARBA00022692"/>
    </source>
</evidence>
<evidence type="ECO:0000313" key="10">
    <source>
        <dbReference type="Proteomes" id="UP000250369"/>
    </source>
</evidence>
<gene>
    <name evidence="9" type="ORF">DQG23_13045</name>
</gene>
<dbReference type="GO" id="GO:0005886">
    <property type="term" value="C:plasma membrane"/>
    <property type="evidence" value="ECO:0007669"/>
    <property type="project" value="UniProtKB-SubCell"/>
</dbReference>
<proteinExistence type="inferred from homology"/>
<dbReference type="PANTHER" id="PTHR43744:SF1">
    <property type="entry name" value="BINDING-PROTEIN-DEPENDENT TRANSPORT SYSTEMS INNER MEMBRANE COMPONENT"/>
    <property type="match status" value="1"/>
</dbReference>
<evidence type="ECO:0000256" key="2">
    <source>
        <dbReference type="ARBA" id="ARBA00022448"/>
    </source>
</evidence>
<dbReference type="Gene3D" id="1.10.3720.10">
    <property type="entry name" value="MetI-like"/>
    <property type="match status" value="1"/>
</dbReference>
<dbReference type="InterPro" id="IPR035906">
    <property type="entry name" value="MetI-like_sf"/>
</dbReference>
<dbReference type="Pfam" id="PF00528">
    <property type="entry name" value="BPD_transp_1"/>
    <property type="match status" value="1"/>
</dbReference>
<feature type="transmembrane region" description="Helical" evidence="7">
    <location>
        <begin position="33"/>
        <end position="58"/>
    </location>
</feature>
<evidence type="ECO:0000256" key="3">
    <source>
        <dbReference type="ARBA" id="ARBA00022475"/>
    </source>
</evidence>
<comment type="similarity">
    <text evidence="7">Belongs to the binding-protein-dependent transport system permease family.</text>
</comment>
<dbReference type="InterPro" id="IPR000515">
    <property type="entry name" value="MetI-like"/>
</dbReference>
<dbReference type="CDD" id="cd06261">
    <property type="entry name" value="TM_PBP2"/>
    <property type="match status" value="1"/>
</dbReference>
<dbReference type="EMBL" id="QMFB01000006">
    <property type="protein sequence ID" value="RAV21006.1"/>
    <property type="molecule type" value="Genomic_DNA"/>
</dbReference>
<dbReference type="PROSITE" id="PS50928">
    <property type="entry name" value="ABC_TM1"/>
    <property type="match status" value="1"/>
</dbReference>
<comment type="subcellular location">
    <subcellularLocation>
        <location evidence="1 7">Cell membrane</location>
        <topology evidence="1 7">Multi-pass membrane protein</topology>
    </subcellularLocation>
</comment>
<keyword evidence="6 7" id="KW-0472">Membrane</keyword>
<feature type="transmembrane region" description="Helical" evidence="7">
    <location>
        <begin position="209"/>
        <end position="230"/>
    </location>
</feature>
<feature type="transmembrane region" description="Helical" evidence="7">
    <location>
        <begin position="134"/>
        <end position="155"/>
    </location>
</feature>
<organism evidence="9 10">
    <name type="scientific">Paenibacillus contaminans</name>
    <dbReference type="NCBI Taxonomy" id="450362"/>
    <lineage>
        <taxon>Bacteria</taxon>
        <taxon>Bacillati</taxon>
        <taxon>Bacillota</taxon>
        <taxon>Bacilli</taxon>
        <taxon>Bacillales</taxon>
        <taxon>Paenibacillaceae</taxon>
        <taxon>Paenibacillus</taxon>
    </lineage>
</organism>
<keyword evidence="5 7" id="KW-1133">Transmembrane helix</keyword>
<dbReference type="SUPFAM" id="SSF161098">
    <property type="entry name" value="MetI-like"/>
    <property type="match status" value="1"/>
</dbReference>
<reference evidence="9 10" key="1">
    <citation type="journal article" date="2009" name="Int. J. Syst. Evol. Microbiol.">
        <title>Paenibacillus contaminans sp. nov., isolated from a contaminated laboratory plate.</title>
        <authorList>
            <person name="Chou J.H."/>
            <person name="Lee J.H."/>
            <person name="Lin M.C."/>
            <person name="Chang P.S."/>
            <person name="Arun A.B."/>
            <person name="Young C.C."/>
            <person name="Chen W.M."/>
        </authorList>
    </citation>
    <scope>NUCLEOTIDE SEQUENCE [LARGE SCALE GENOMIC DNA]</scope>
    <source>
        <strain evidence="9 10">CKOBP-6</strain>
    </source>
</reference>
<keyword evidence="2 7" id="KW-0813">Transport</keyword>
<evidence type="ECO:0000256" key="1">
    <source>
        <dbReference type="ARBA" id="ARBA00004651"/>
    </source>
</evidence>
<keyword evidence="4 7" id="KW-0812">Transmembrane</keyword>
<protein>
    <submittedName>
        <fullName evidence="9">Carbohydrate ABC transporter permease</fullName>
    </submittedName>
</protein>
<comment type="caution">
    <text evidence="9">The sequence shown here is derived from an EMBL/GenBank/DDBJ whole genome shotgun (WGS) entry which is preliminary data.</text>
</comment>
<dbReference type="Proteomes" id="UP000250369">
    <property type="component" value="Unassembled WGS sequence"/>
</dbReference>
<feature type="transmembrane region" description="Helical" evidence="7">
    <location>
        <begin position="98"/>
        <end position="122"/>
    </location>
</feature>
<evidence type="ECO:0000259" key="8">
    <source>
        <dbReference type="PROSITE" id="PS50928"/>
    </source>
</evidence>
<accession>A0A329MNX0</accession>
<feature type="transmembrane region" description="Helical" evidence="7">
    <location>
        <begin position="267"/>
        <end position="291"/>
    </location>
</feature>
<keyword evidence="10" id="KW-1185">Reference proteome</keyword>
<keyword evidence="3" id="KW-1003">Cell membrane</keyword>
<dbReference type="RefSeq" id="WP_113031286.1">
    <property type="nucleotide sequence ID" value="NZ_QMFB01000006.1"/>
</dbReference>
<sequence length="305" mass="34088">MGPKLVHIPTSKVGKRRIRLSLARWKKIDLFQVFAMTGLTLLAIFMLLPIVFIMNHAFKPISELFLYPPRFWTNQPTLFNFQQLLLKSQTAVIPFSRYLFNSVLTTLVTVAGTIFVSSMAAYAFAKQRFIGRELFFSFTIVALMFAPETVAIPRYLVIANLGIMDTFLVHVLPLLAAPVGVFLMKQFMEQIPNELIEAAKIDGAKEFVVFFRIALPICMPAVATIGILAFQGSWSQTETSVLFTQTESMKTLPYFTMTLTNGLANNVVGQGVAAAAGLMMFVPNLVVFLLFQRRVLNTMAHSGIK</sequence>
<dbReference type="OrthoDB" id="9771544at2"/>
<dbReference type="PANTHER" id="PTHR43744">
    <property type="entry name" value="ABC TRANSPORTER PERMEASE PROTEIN MG189-RELATED-RELATED"/>
    <property type="match status" value="1"/>
</dbReference>
<dbReference type="GO" id="GO:0055085">
    <property type="term" value="P:transmembrane transport"/>
    <property type="evidence" value="ECO:0007669"/>
    <property type="project" value="InterPro"/>
</dbReference>
<evidence type="ECO:0000256" key="7">
    <source>
        <dbReference type="RuleBase" id="RU363032"/>
    </source>
</evidence>
<name>A0A329MNX0_9BACL</name>
<dbReference type="AlphaFoldDB" id="A0A329MNX0"/>
<evidence type="ECO:0000313" key="9">
    <source>
        <dbReference type="EMBL" id="RAV21006.1"/>
    </source>
</evidence>